<dbReference type="SUPFAM" id="SSF50685">
    <property type="entry name" value="Barwin-like endoglucanases"/>
    <property type="match status" value="1"/>
</dbReference>
<evidence type="ECO:0000313" key="3">
    <source>
        <dbReference type="EMBL" id="OMH82540.1"/>
    </source>
</evidence>
<protein>
    <submittedName>
        <fullName evidence="2">Uncharacterized protein</fullName>
    </submittedName>
</protein>
<feature type="signal peptide" evidence="1">
    <location>
        <begin position="1"/>
        <end position="22"/>
    </location>
</feature>
<evidence type="ECO:0000313" key="2">
    <source>
        <dbReference type="EMBL" id="OMH80717.1"/>
    </source>
</evidence>
<dbReference type="AlphaFoldDB" id="A0A1R1PID3"/>
<dbReference type="Gene3D" id="2.40.40.10">
    <property type="entry name" value="RlpA-like domain"/>
    <property type="match status" value="1"/>
</dbReference>
<keyword evidence="1" id="KW-0732">Signal</keyword>
<sequence length="146" mass="15802">MLLTVLFSVLSLILFLAAGLQSELCNDTRCSRFGYPGLRVSENGLAYKWELSNSTLSCTVRGGNTKYYATLSRELYGMPDGSNTGSYVCNKCVYIKGYKAVIMAKVLGYCDSCSGGDIGLSTDAFKLVSGGNDIDMVPVVWRPCTN</sequence>
<dbReference type="EMBL" id="LSSK01000640">
    <property type="protein sequence ID" value="OMH82540.1"/>
    <property type="molecule type" value="Genomic_DNA"/>
</dbReference>
<dbReference type="Proteomes" id="UP000188320">
    <property type="component" value="Unassembled WGS sequence"/>
</dbReference>
<evidence type="ECO:0000313" key="4">
    <source>
        <dbReference type="Proteomes" id="UP000188320"/>
    </source>
</evidence>
<accession>A0A1R1PID3</accession>
<proteinExistence type="predicted"/>
<comment type="caution">
    <text evidence="2">The sequence shown here is derived from an EMBL/GenBank/DDBJ whole genome shotgun (WGS) entry which is preliminary data.</text>
</comment>
<organism evidence="2 4">
    <name type="scientific">Zancudomyces culisetae</name>
    <name type="common">Gut fungus</name>
    <name type="synonym">Smittium culisetae</name>
    <dbReference type="NCBI Taxonomy" id="1213189"/>
    <lineage>
        <taxon>Eukaryota</taxon>
        <taxon>Fungi</taxon>
        <taxon>Fungi incertae sedis</taxon>
        <taxon>Zoopagomycota</taxon>
        <taxon>Kickxellomycotina</taxon>
        <taxon>Harpellomycetes</taxon>
        <taxon>Harpellales</taxon>
        <taxon>Legeriomycetaceae</taxon>
        <taxon>Zancudomyces</taxon>
    </lineage>
</organism>
<dbReference type="EMBL" id="LSSK01001103">
    <property type="protein sequence ID" value="OMH80717.1"/>
    <property type="molecule type" value="Genomic_DNA"/>
</dbReference>
<dbReference type="InterPro" id="IPR036908">
    <property type="entry name" value="RlpA-like_sf"/>
</dbReference>
<name>A0A1R1PID3_ZANCU</name>
<dbReference type="OrthoDB" id="406505at2759"/>
<feature type="chain" id="PRO_5015068947" evidence="1">
    <location>
        <begin position="23"/>
        <end position="146"/>
    </location>
</feature>
<reference evidence="4" key="2">
    <citation type="submission" date="2017-01" db="EMBL/GenBank/DDBJ databases">
        <authorList>
            <person name="Wang Y."/>
            <person name="White M."/>
            <person name="Kvist S."/>
            <person name="Moncalvo J.-M."/>
        </authorList>
    </citation>
    <scope>NUCLEOTIDE SEQUENCE [LARGE SCALE GENOMIC DNA]</scope>
    <source>
        <strain evidence="4">COL-18-3</strain>
    </source>
</reference>
<reference evidence="2" key="1">
    <citation type="submission" date="2017-01" db="EMBL/GenBank/DDBJ databases">
        <authorList>
            <person name="Mah S.A."/>
            <person name="Swanson W.J."/>
            <person name="Moy G.W."/>
            <person name="Vacquier V.D."/>
        </authorList>
    </citation>
    <scope>NUCLEOTIDE SEQUENCE [LARGE SCALE GENOMIC DNA]</scope>
    <source>
        <strain evidence="2">COL-18-3</strain>
    </source>
</reference>
<evidence type="ECO:0000256" key="1">
    <source>
        <dbReference type="SAM" id="SignalP"/>
    </source>
</evidence>
<keyword evidence="4" id="KW-1185">Reference proteome</keyword>
<gene>
    <name evidence="3" type="ORF">AX774_g3981</name>
    <name evidence="2" type="ORF">AX774_g5845</name>
</gene>
<dbReference type="CDD" id="cd22191">
    <property type="entry name" value="DPBB_RlpA_EXP_N-like"/>
    <property type="match status" value="1"/>
</dbReference>